<accession>G2YVN0</accession>
<evidence type="ECO:0000313" key="2">
    <source>
        <dbReference type="EMBL" id="CCD55678.1"/>
    </source>
</evidence>
<protein>
    <submittedName>
        <fullName evidence="2">Uncharacterized protein</fullName>
    </submittedName>
</protein>
<name>G2YVN0_BOTF4</name>
<gene>
    <name evidence="2" type="ORF">BofuT4_uP152400.1</name>
</gene>
<dbReference type="InParanoid" id="G2YVN0"/>
<dbReference type="HOGENOM" id="CLU_2542325_0_0_1"/>
<proteinExistence type="predicted"/>
<evidence type="ECO:0000313" key="3">
    <source>
        <dbReference type="Proteomes" id="UP000008177"/>
    </source>
</evidence>
<feature type="compositionally biased region" description="Basic and acidic residues" evidence="1">
    <location>
        <begin position="54"/>
        <end position="71"/>
    </location>
</feature>
<evidence type="ECO:0000256" key="1">
    <source>
        <dbReference type="SAM" id="MobiDB-lite"/>
    </source>
</evidence>
<dbReference type="EMBL" id="FQ790357">
    <property type="protein sequence ID" value="CCD55678.1"/>
    <property type="molecule type" value="Genomic_DNA"/>
</dbReference>
<sequence>MSWGQRSKLTSRHNFPMDPRMRKPIICLVKIGLVSRLIDGGISVHRSRVDDDDNCRPRGHQNEVSESRDGRVPCPEAPPVPLV</sequence>
<dbReference type="Proteomes" id="UP000008177">
    <property type="component" value="Unplaced contigs"/>
</dbReference>
<organism evidence="2 3">
    <name type="scientific">Botryotinia fuckeliana (strain T4)</name>
    <name type="common">Noble rot fungus</name>
    <name type="synonym">Botrytis cinerea</name>
    <dbReference type="NCBI Taxonomy" id="999810"/>
    <lineage>
        <taxon>Eukaryota</taxon>
        <taxon>Fungi</taxon>
        <taxon>Dikarya</taxon>
        <taxon>Ascomycota</taxon>
        <taxon>Pezizomycotina</taxon>
        <taxon>Leotiomycetes</taxon>
        <taxon>Helotiales</taxon>
        <taxon>Sclerotiniaceae</taxon>
        <taxon>Botrytis</taxon>
    </lineage>
</organism>
<reference evidence="3" key="1">
    <citation type="journal article" date="2011" name="PLoS Genet.">
        <title>Genomic analysis of the necrotrophic fungal pathogens Sclerotinia sclerotiorum and Botrytis cinerea.</title>
        <authorList>
            <person name="Amselem J."/>
            <person name="Cuomo C.A."/>
            <person name="van Kan J.A."/>
            <person name="Viaud M."/>
            <person name="Benito E.P."/>
            <person name="Couloux A."/>
            <person name="Coutinho P.M."/>
            <person name="de Vries R.P."/>
            <person name="Dyer P.S."/>
            <person name="Fillinger S."/>
            <person name="Fournier E."/>
            <person name="Gout L."/>
            <person name="Hahn M."/>
            <person name="Kohn L."/>
            <person name="Lapalu N."/>
            <person name="Plummer K.M."/>
            <person name="Pradier J.M."/>
            <person name="Quevillon E."/>
            <person name="Sharon A."/>
            <person name="Simon A."/>
            <person name="ten Have A."/>
            <person name="Tudzynski B."/>
            <person name="Tudzynski P."/>
            <person name="Wincker P."/>
            <person name="Andrew M."/>
            <person name="Anthouard V."/>
            <person name="Beever R.E."/>
            <person name="Beffa R."/>
            <person name="Benoit I."/>
            <person name="Bouzid O."/>
            <person name="Brault B."/>
            <person name="Chen Z."/>
            <person name="Choquer M."/>
            <person name="Collemare J."/>
            <person name="Cotton P."/>
            <person name="Danchin E.G."/>
            <person name="Da Silva C."/>
            <person name="Gautier A."/>
            <person name="Giraud C."/>
            <person name="Giraud T."/>
            <person name="Gonzalez C."/>
            <person name="Grossetete S."/>
            <person name="Guldener U."/>
            <person name="Henrissat B."/>
            <person name="Howlett B.J."/>
            <person name="Kodira C."/>
            <person name="Kretschmer M."/>
            <person name="Lappartient A."/>
            <person name="Leroch M."/>
            <person name="Levis C."/>
            <person name="Mauceli E."/>
            <person name="Neuveglise C."/>
            <person name="Oeser B."/>
            <person name="Pearson M."/>
            <person name="Poulain J."/>
            <person name="Poussereau N."/>
            <person name="Quesneville H."/>
            <person name="Rascle C."/>
            <person name="Schumacher J."/>
            <person name="Segurens B."/>
            <person name="Sexton A."/>
            <person name="Silva E."/>
            <person name="Sirven C."/>
            <person name="Soanes D.M."/>
            <person name="Talbot N.J."/>
            <person name="Templeton M."/>
            <person name="Yandava C."/>
            <person name="Yarden O."/>
            <person name="Zeng Q."/>
            <person name="Rollins J.A."/>
            <person name="Lebrun M.H."/>
            <person name="Dickman M."/>
        </authorList>
    </citation>
    <scope>NUCLEOTIDE SEQUENCE [LARGE SCALE GENOMIC DNA]</scope>
    <source>
        <strain evidence="3">T4</strain>
    </source>
</reference>
<feature type="region of interest" description="Disordered" evidence="1">
    <location>
        <begin position="46"/>
        <end position="83"/>
    </location>
</feature>
<dbReference type="AlphaFoldDB" id="G2YVN0"/>